<name>A0A4V2PXT9_9SPHI</name>
<keyword evidence="2" id="KW-1185">Reference proteome</keyword>
<organism evidence="1 2">
    <name type="scientific">Albibacterium bauzanense</name>
    <dbReference type="NCBI Taxonomy" id="653929"/>
    <lineage>
        <taxon>Bacteria</taxon>
        <taxon>Pseudomonadati</taxon>
        <taxon>Bacteroidota</taxon>
        <taxon>Sphingobacteriia</taxon>
        <taxon>Sphingobacteriales</taxon>
        <taxon>Sphingobacteriaceae</taxon>
        <taxon>Albibacterium</taxon>
    </lineage>
</organism>
<evidence type="ECO:0000313" key="2">
    <source>
        <dbReference type="Proteomes" id="UP000294616"/>
    </source>
</evidence>
<reference evidence="1 2" key="1">
    <citation type="submission" date="2019-03" db="EMBL/GenBank/DDBJ databases">
        <title>Genomic Encyclopedia of Archaeal and Bacterial Type Strains, Phase II (KMG-II): from individual species to whole genera.</title>
        <authorList>
            <person name="Goeker M."/>
        </authorList>
    </citation>
    <scope>NUCLEOTIDE SEQUENCE [LARGE SCALE GENOMIC DNA]</scope>
    <source>
        <strain evidence="1 2">DSM 22554</strain>
    </source>
</reference>
<dbReference type="Proteomes" id="UP000294616">
    <property type="component" value="Unassembled WGS sequence"/>
</dbReference>
<protein>
    <recommendedName>
        <fullName evidence="3">Outer membrane protein with beta-barrel domain</fullName>
    </recommendedName>
</protein>
<dbReference type="RefSeq" id="WP_132224375.1">
    <property type="nucleotide sequence ID" value="NZ_SMGO01000002.1"/>
</dbReference>
<evidence type="ECO:0008006" key="3">
    <source>
        <dbReference type="Google" id="ProtNLM"/>
    </source>
</evidence>
<proteinExistence type="predicted"/>
<accession>A0A4V2PXT9</accession>
<dbReference type="AlphaFoldDB" id="A0A4V2PXT9"/>
<evidence type="ECO:0000313" key="1">
    <source>
        <dbReference type="EMBL" id="TCK83411.1"/>
    </source>
</evidence>
<dbReference type="EMBL" id="SMGO01000002">
    <property type="protein sequence ID" value="TCK83411.1"/>
    <property type="molecule type" value="Genomic_DNA"/>
</dbReference>
<sequence length="217" mass="24507">MMNPSQARTKFLLIFLLSFFSISLLKAQDYYESKYSQKPVSLGITFSPNVSWLRYGNRADVKRDPKIGYGYGLLADFALSENYYFSSGFIINNLKSEAVVGAEQIPTTYDLQYMEIPFGLKLKSTQRYYRSYYGQFGFTGGIKLSGDKTVGQEEKEDLGSSANVIRLGLQVGGGIEWQLDHNLKMMTGLSFNNGFMKVLDDGKPKSTYVAFNFAIFF</sequence>
<dbReference type="OrthoDB" id="978236at2"/>
<comment type="caution">
    <text evidence="1">The sequence shown here is derived from an EMBL/GenBank/DDBJ whole genome shotgun (WGS) entry which is preliminary data.</text>
</comment>
<gene>
    <name evidence="1" type="ORF">C8N28_2012</name>
</gene>